<comment type="catalytic activity">
    <reaction evidence="8">
        <text>[GlcNAc-(1-&gt;4)-Mur2Ac(oyl-L-Ala-gamma-D-Glu-L-Lys-D-Ala-D-Ala)](n)-di-trans,octa-cis-undecaprenyl diphosphate + beta-D-GlcNAc-(1-&gt;4)-Mur2Ac(oyl-L-Ala-gamma-D-Glu-L-Lys-D-Ala-D-Ala)-di-trans,octa-cis-undecaprenyl diphosphate = [GlcNAc-(1-&gt;4)-Mur2Ac(oyl-L-Ala-gamma-D-Glu-L-Lys-D-Ala-D-Ala)](n+1)-di-trans,octa-cis-undecaprenyl diphosphate + di-trans,octa-cis-undecaprenyl diphosphate + H(+)</text>
        <dbReference type="Rhea" id="RHEA:23708"/>
        <dbReference type="Rhea" id="RHEA-COMP:9602"/>
        <dbReference type="Rhea" id="RHEA-COMP:9603"/>
        <dbReference type="ChEBI" id="CHEBI:15378"/>
        <dbReference type="ChEBI" id="CHEBI:58405"/>
        <dbReference type="ChEBI" id="CHEBI:60033"/>
        <dbReference type="ChEBI" id="CHEBI:78435"/>
        <dbReference type="EC" id="2.4.99.28"/>
    </reaction>
</comment>
<evidence type="ECO:0000256" key="9">
    <source>
        <dbReference type="SAM" id="Phobius"/>
    </source>
</evidence>
<dbReference type="PANTHER" id="PTHR32282">
    <property type="entry name" value="BINDING PROTEIN TRANSPEPTIDASE, PUTATIVE-RELATED"/>
    <property type="match status" value="1"/>
</dbReference>
<accession>A0ABW6FY22</accession>
<dbReference type="SUPFAM" id="SSF56601">
    <property type="entry name" value="beta-lactamase/transpeptidase-like"/>
    <property type="match status" value="1"/>
</dbReference>
<evidence type="ECO:0000259" key="10">
    <source>
        <dbReference type="Pfam" id="PF00905"/>
    </source>
</evidence>
<comment type="caution">
    <text evidence="12">The sequence shown here is derived from an EMBL/GenBank/DDBJ whole genome shotgun (WGS) entry which is preliminary data.</text>
</comment>
<comment type="catalytic activity">
    <reaction evidence="7">
        <text>Preferential cleavage: (Ac)2-L-Lys-D-Ala-|-D-Ala. Also transpeptidation of peptidyl-alanyl moieties that are N-acyl substituents of D-alanine.</text>
        <dbReference type="EC" id="3.4.16.4"/>
    </reaction>
</comment>
<dbReference type="SUPFAM" id="SSF53955">
    <property type="entry name" value="Lysozyme-like"/>
    <property type="match status" value="1"/>
</dbReference>
<proteinExistence type="predicted"/>
<sequence length="682" mass="72741">MGRNVGAAPRRLSGIGRRLRVDYPRRGRRGLARLVPSWRQLLGLLLLCCGTVAALVAYVYSTVRIEDVNASARAEATVYYWADGTQMAVVGAVNRQAVPLSDIPPSLQNAVIAAENADFYSDPGFSVAGVGRAVVNMARGGQIQGGSTITQQYVKNTYLTPEQTVDRKLRELCLSVKLSRSLSKAEILQGYLNTSWFGRNAYGVQAAARAYYGMDAKDLDPGRAALLAALLKGAQDYDPSLSEANHRRAQARWRYVLDRQVELGHMSRQERATYTEFPEPRRQSVPTGLSGQTGYLVDVANKYIAQRTGLTAEDLGRGGYRIRTTFDRDRVERLRQSVDSAAARTLDPERRSTDRDVQVGAASVRPGDGAVLALYGGPDATRHFTNNADTAGVPVGAAFKPFVLAAALQHGVRSAGNAVPPPPVSADSFYDGTGALVSGTPLSPQERAGAGAGPLPGGVLPFATGLPTLREALVRDGDSVYSRLGEDVGLAKVRDLAVSTGLLPQSMAPLERRFSAGTSTPSAVRMADAYATFARDGRRTDPYSVTSVTYRGTRLEGLERPPGRQVLDTEVAREVSRAMRDVAVDALEPGTLRALGPVAAGRTGDDDRLRAAWFVGYTEELSTAVTVFRTRPGEAALLPLSGAGGPGAERGDFLPLRVWSSYMAAALPEADDAGTGASAAAR</sequence>
<dbReference type="Pfam" id="PF00912">
    <property type="entry name" value="Transgly"/>
    <property type="match status" value="1"/>
</dbReference>
<dbReference type="InterPro" id="IPR001264">
    <property type="entry name" value="Glyco_trans_51"/>
</dbReference>
<dbReference type="GO" id="GO:0016757">
    <property type="term" value="F:glycosyltransferase activity"/>
    <property type="evidence" value="ECO:0007669"/>
    <property type="project" value="UniProtKB-KW"/>
</dbReference>
<evidence type="ECO:0000256" key="1">
    <source>
        <dbReference type="ARBA" id="ARBA00022645"/>
    </source>
</evidence>
<dbReference type="InterPro" id="IPR001460">
    <property type="entry name" value="PCN-bd_Tpept"/>
</dbReference>
<evidence type="ECO:0000256" key="5">
    <source>
        <dbReference type="ARBA" id="ARBA00022801"/>
    </source>
</evidence>
<feature type="domain" description="Penicillin-binding protein transpeptidase" evidence="10">
    <location>
        <begin position="499"/>
        <end position="624"/>
    </location>
</feature>
<evidence type="ECO:0000256" key="2">
    <source>
        <dbReference type="ARBA" id="ARBA00022670"/>
    </source>
</evidence>
<keyword evidence="9" id="KW-0812">Transmembrane</keyword>
<evidence type="ECO:0000259" key="11">
    <source>
        <dbReference type="Pfam" id="PF00912"/>
    </source>
</evidence>
<feature type="domain" description="Glycosyl transferase family 51" evidence="11">
    <location>
        <begin position="85"/>
        <end position="259"/>
    </location>
</feature>
<dbReference type="Gene3D" id="3.40.710.10">
    <property type="entry name" value="DD-peptidase/beta-lactamase superfamily"/>
    <property type="match status" value="1"/>
</dbReference>
<evidence type="ECO:0000256" key="7">
    <source>
        <dbReference type="ARBA" id="ARBA00034000"/>
    </source>
</evidence>
<feature type="transmembrane region" description="Helical" evidence="9">
    <location>
        <begin position="41"/>
        <end position="60"/>
    </location>
</feature>
<keyword evidence="13" id="KW-1185">Reference proteome</keyword>
<keyword evidence="9" id="KW-1133">Transmembrane helix</keyword>
<gene>
    <name evidence="12" type="ORF">ACFWJN_27970</name>
</gene>
<organism evidence="12 13">
    <name type="scientific">Streptomyces albidochromogenes</name>
    <dbReference type="NCBI Taxonomy" id="329524"/>
    <lineage>
        <taxon>Bacteria</taxon>
        <taxon>Bacillati</taxon>
        <taxon>Actinomycetota</taxon>
        <taxon>Actinomycetes</taxon>
        <taxon>Kitasatosporales</taxon>
        <taxon>Streptomycetaceae</taxon>
        <taxon>Streptomyces</taxon>
    </lineage>
</organism>
<dbReference type="Gene3D" id="1.10.3810.10">
    <property type="entry name" value="Biosynthetic peptidoglycan transglycosylase-like"/>
    <property type="match status" value="1"/>
</dbReference>
<keyword evidence="2" id="KW-0645">Protease</keyword>
<evidence type="ECO:0000313" key="13">
    <source>
        <dbReference type="Proteomes" id="UP001598448"/>
    </source>
</evidence>
<dbReference type="PANTHER" id="PTHR32282:SF34">
    <property type="entry name" value="PENICILLIN-BINDING PROTEIN 1A"/>
    <property type="match status" value="1"/>
</dbReference>
<name>A0ABW6FY22_9ACTN</name>
<evidence type="ECO:0000313" key="12">
    <source>
        <dbReference type="EMBL" id="MFD5102784.1"/>
    </source>
</evidence>
<dbReference type="InterPro" id="IPR050396">
    <property type="entry name" value="Glycosyltr_51/Transpeptidase"/>
</dbReference>
<dbReference type="Proteomes" id="UP001598448">
    <property type="component" value="Unassembled WGS sequence"/>
</dbReference>
<keyword evidence="1" id="KW-0121">Carboxypeptidase</keyword>
<evidence type="ECO:0000256" key="6">
    <source>
        <dbReference type="ARBA" id="ARBA00023268"/>
    </source>
</evidence>
<dbReference type="EC" id="2.4.-.-" evidence="12"/>
<evidence type="ECO:0000256" key="8">
    <source>
        <dbReference type="ARBA" id="ARBA00049902"/>
    </source>
</evidence>
<dbReference type="InterPro" id="IPR012338">
    <property type="entry name" value="Beta-lactam/transpept-like"/>
</dbReference>
<protein>
    <submittedName>
        <fullName evidence="12">Transglycosylase domain-containing protein</fullName>
        <ecNumber evidence="12">2.4.-.-</ecNumber>
    </submittedName>
</protein>
<keyword evidence="3 12" id="KW-0328">Glycosyltransferase</keyword>
<evidence type="ECO:0000256" key="4">
    <source>
        <dbReference type="ARBA" id="ARBA00022679"/>
    </source>
</evidence>
<reference evidence="12 13" key="1">
    <citation type="submission" date="2024-09" db="EMBL/GenBank/DDBJ databases">
        <title>The Natural Products Discovery Center: Release of the First 8490 Sequenced Strains for Exploring Actinobacteria Biosynthetic Diversity.</title>
        <authorList>
            <person name="Kalkreuter E."/>
            <person name="Kautsar S.A."/>
            <person name="Yang D."/>
            <person name="Bader C.D."/>
            <person name="Teijaro C.N."/>
            <person name="Fluegel L."/>
            <person name="Davis C.M."/>
            <person name="Simpson J.R."/>
            <person name="Lauterbach L."/>
            <person name="Steele A.D."/>
            <person name="Gui C."/>
            <person name="Meng S."/>
            <person name="Li G."/>
            <person name="Viehrig K."/>
            <person name="Ye F."/>
            <person name="Su P."/>
            <person name="Kiefer A.F."/>
            <person name="Nichols A."/>
            <person name="Cepeda A.J."/>
            <person name="Yan W."/>
            <person name="Fan B."/>
            <person name="Jiang Y."/>
            <person name="Adhikari A."/>
            <person name="Zheng C.-J."/>
            <person name="Schuster L."/>
            <person name="Cowan T.M."/>
            <person name="Smanski M.J."/>
            <person name="Chevrette M.G."/>
            <person name="De Carvalho L.P.S."/>
            <person name="Shen B."/>
        </authorList>
    </citation>
    <scope>NUCLEOTIDE SEQUENCE [LARGE SCALE GENOMIC DNA]</scope>
    <source>
        <strain evidence="12 13">NPDC058348</strain>
    </source>
</reference>
<dbReference type="InterPro" id="IPR023346">
    <property type="entry name" value="Lysozyme-like_dom_sf"/>
</dbReference>
<dbReference type="Pfam" id="PF00905">
    <property type="entry name" value="Transpeptidase"/>
    <property type="match status" value="1"/>
</dbReference>
<keyword evidence="5" id="KW-0378">Hydrolase</keyword>
<keyword evidence="4 12" id="KW-0808">Transferase</keyword>
<dbReference type="InterPro" id="IPR036950">
    <property type="entry name" value="PBP_transglycosylase"/>
</dbReference>
<keyword evidence="9" id="KW-0472">Membrane</keyword>
<dbReference type="RefSeq" id="WP_386720201.1">
    <property type="nucleotide sequence ID" value="NZ_JBHXIJ010000287.1"/>
</dbReference>
<dbReference type="EMBL" id="JBHXIJ010000287">
    <property type="protein sequence ID" value="MFD5102784.1"/>
    <property type="molecule type" value="Genomic_DNA"/>
</dbReference>
<evidence type="ECO:0000256" key="3">
    <source>
        <dbReference type="ARBA" id="ARBA00022676"/>
    </source>
</evidence>
<keyword evidence="6" id="KW-0511">Multifunctional enzyme</keyword>